<feature type="compositionally biased region" description="Basic residues" evidence="8">
    <location>
        <begin position="47"/>
        <end position="62"/>
    </location>
</feature>
<reference evidence="9" key="2">
    <citation type="submission" date="2020-05" db="UniProtKB">
        <authorList>
            <consortium name="EnsemblMetazoa"/>
        </authorList>
    </citation>
    <scope>IDENTIFICATION</scope>
    <source>
        <strain evidence="9">maculatus3</strain>
    </source>
</reference>
<evidence type="ECO:0000256" key="7">
    <source>
        <dbReference type="ARBA" id="ARBA00023242"/>
    </source>
</evidence>
<evidence type="ECO:0000256" key="6">
    <source>
        <dbReference type="ARBA" id="ARBA00023187"/>
    </source>
</evidence>
<accession>A0A182SX50</accession>
<keyword evidence="10" id="KW-1185">Reference proteome</keyword>
<evidence type="ECO:0000313" key="10">
    <source>
        <dbReference type="Proteomes" id="UP000075901"/>
    </source>
</evidence>
<evidence type="ECO:0000256" key="4">
    <source>
        <dbReference type="ARBA" id="ARBA00017993"/>
    </source>
</evidence>
<dbReference type="GO" id="GO:0008380">
    <property type="term" value="P:RNA splicing"/>
    <property type="evidence" value="ECO:0007669"/>
    <property type="project" value="UniProtKB-KW"/>
</dbReference>
<dbReference type="Pfam" id="PF10500">
    <property type="entry name" value="SR-25"/>
    <property type="match status" value="1"/>
</dbReference>
<comment type="subcellular location">
    <subcellularLocation>
        <location evidence="1">Nucleus speckle</location>
    </subcellularLocation>
    <subcellularLocation>
        <location evidence="2">Nucleus</location>
        <location evidence="2">Nucleolus</location>
    </subcellularLocation>
</comment>
<dbReference type="GO" id="GO:0005730">
    <property type="term" value="C:nucleolus"/>
    <property type="evidence" value="ECO:0007669"/>
    <property type="project" value="UniProtKB-SubCell"/>
</dbReference>
<dbReference type="InterPro" id="IPR019532">
    <property type="entry name" value="Nucl_RNA-splicing_assoc_SR-25"/>
</dbReference>
<organism evidence="9 10">
    <name type="scientific">Anopheles maculatus</name>
    <dbReference type="NCBI Taxonomy" id="74869"/>
    <lineage>
        <taxon>Eukaryota</taxon>
        <taxon>Metazoa</taxon>
        <taxon>Ecdysozoa</taxon>
        <taxon>Arthropoda</taxon>
        <taxon>Hexapoda</taxon>
        <taxon>Insecta</taxon>
        <taxon>Pterygota</taxon>
        <taxon>Neoptera</taxon>
        <taxon>Endopterygota</taxon>
        <taxon>Diptera</taxon>
        <taxon>Nematocera</taxon>
        <taxon>Culicoidea</taxon>
        <taxon>Culicidae</taxon>
        <taxon>Anophelinae</taxon>
        <taxon>Anopheles</taxon>
        <taxon>Anopheles maculatus group</taxon>
    </lineage>
</organism>
<evidence type="ECO:0000313" key="9">
    <source>
        <dbReference type="EnsemblMetazoa" id="AMAM015210-PA"/>
    </source>
</evidence>
<feature type="compositionally biased region" description="Basic residues" evidence="8">
    <location>
        <begin position="70"/>
        <end position="99"/>
    </location>
</feature>
<evidence type="ECO:0000256" key="8">
    <source>
        <dbReference type="SAM" id="MobiDB-lite"/>
    </source>
</evidence>
<keyword evidence="5" id="KW-0507">mRNA processing</keyword>
<keyword evidence="7" id="KW-0539">Nucleus</keyword>
<dbReference type="GO" id="GO:0016607">
    <property type="term" value="C:nuclear speck"/>
    <property type="evidence" value="ECO:0007669"/>
    <property type="project" value="UniProtKB-SubCell"/>
</dbReference>
<dbReference type="Proteomes" id="UP000075901">
    <property type="component" value="Unassembled WGS sequence"/>
</dbReference>
<evidence type="ECO:0000256" key="5">
    <source>
        <dbReference type="ARBA" id="ARBA00022664"/>
    </source>
</evidence>
<evidence type="ECO:0000256" key="1">
    <source>
        <dbReference type="ARBA" id="ARBA00004324"/>
    </source>
</evidence>
<keyword evidence="6" id="KW-0508">mRNA splicing</keyword>
<evidence type="ECO:0000256" key="2">
    <source>
        <dbReference type="ARBA" id="ARBA00004604"/>
    </source>
</evidence>
<reference evidence="10" key="1">
    <citation type="submission" date="2013-09" db="EMBL/GenBank/DDBJ databases">
        <title>The Genome Sequence of Anopheles maculatus species B.</title>
        <authorList>
            <consortium name="The Broad Institute Genomics Platform"/>
            <person name="Neafsey D.E."/>
            <person name="Besansky N."/>
            <person name="Howell P."/>
            <person name="Walton C."/>
            <person name="Young S.K."/>
            <person name="Zeng Q."/>
            <person name="Gargeya S."/>
            <person name="Fitzgerald M."/>
            <person name="Haas B."/>
            <person name="Abouelleil A."/>
            <person name="Allen A.W."/>
            <person name="Alvarado L."/>
            <person name="Arachchi H.M."/>
            <person name="Berlin A.M."/>
            <person name="Chapman S.B."/>
            <person name="Gainer-Dewar J."/>
            <person name="Goldberg J."/>
            <person name="Griggs A."/>
            <person name="Gujja S."/>
            <person name="Hansen M."/>
            <person name="Howarth C."/>
            <person name="Imamovic A."/>
            <person name="Ireland A."/>
            <person name="Larimer J."/>
            <person name="McCowan C."/>
            <person name="Murphy C."/>
            <person name="Pearson M."/>
            <person name="Poon T.W."/>
            <person name="Priest M."/>
            <person name="Roberts A."/>
            <person name="Saif S."/>
            <person name="Shea T."/>
            <person name="Sisk P."/>
            <person name="Sykes S."/>
            <person name="Wortman J."/>
            <person name="Nusbaum C."/>
            <person name="Birren B."/>
        </authorList>
    </citation>
    <scope>NUCLEOTIDE SEQUENCE [LARGE SCALE GENOMIC DNA]</scope>
    <source>
        <strain evidence="10">maculatus3</strain>
    </source>
</reference>
<sequence length="217" mass="24570">MKESRKRRRSRRDSSSSSSSSSRDNSSSSSNTSDSSSSSSSSNSSTARKRRKKELKKKLAKQQKKEEKAKKKALRKEKKAKRKQEKLAKKLAKRKLKEQRKKEKEHPKDEAIRNGGPAPAALEQGTGDAPELLDCGIPLNLMNRKAMAPQTREEYEARQSILRRVVDPETGRTRLIKGDGEIIEECVTRDRHKEINRQATAGDGAEFQRKTLGRNVR</sequence>
<comment type="similarity">
    <text evidence="3">Belongs to the ARL6IP4 family.</text>
</comment>
<dbReference type="AlphaFoldDB" id="A0A182SX50"/>
<dbReference type="VEuPathDB" id="VectorBase:AMAM015210"/>
<dbReference type="EnsemblMetazoa" id="AMAM015210-RA">
    <property type="protein sequence ID" value="AMAM015210-PA"/>
    <property type="gene ID" value="AMAM015210"/>
</dbReference>
<dbReference type="GO" id="GO:0006397">
    <property type="term" value="P:mRNA processing"/>
    <property type="evidence" value="ECO:0007669"/>
    <property type="project" value="UniProtKB-KW"/>
</dbReference>
<feature type="compositionally biased region" description="Basic and acidic residues" evidence="8">
    <location>
        <begin position="100"/>
        <end position="112"/>
    </location>
</feature>
<name>A0A182SX50_9DIPT</name>
<proteinExistence type="inferred from homology"/>
<feature type="region of interest" description="Disordered" evidence="8">
    <location>
        <begin position="194"/>
        <end position="217"/>
    </location>
</feature>
<feature type="region of interest" description="Disordered" evidence="8">
    <location>
        <begin position="1"/>
        <end position="132"/>
    </location>
</feature>
<evidence type="ECO:0000256" key="3">
    <source>
        <dbReference type="ARBA" id="ARBA00006852"/>
    </source>
</evidence>
<feature type="compositionally biased region" description="Low complexity" evidence="8">
    <location>
        <begin position="15"/>
        <end position="46"/>
    </location>
</feature>
<feature type="compositionally biased region" description="Basic residues" evidence="8">
    <location>
        <begin position="1"/>
        <end position="11"/>
    </location>
</feature>
<protein>
    <recommendedName>
        <fullName evidence="4">ADP-ribosylation factor-like protein 6-interacting protein 4</fullName>
    </recommendedName>
</protein>